<dbReference type="PANTHER" id="PTHR21377:SF20">
    <property type="entry name" value="OS04G0416000 PROTEIN"/>
    <property type="match status" value="1"/>
</dbReference>
<keyword evidence="1" id="KW-0472">Membrane</keyword>
<dbReference type="InterPro" id="IPR045866">
    <property type="entry name" value="FAM210A/B-like"/>
</dbReference>
<keyword evidence="1" id="KW-1133">Transmembrane helix</keyword>
<protein>
    <recommendedName>
        <fullName evidence="2">DUF1279 domain-containing protein</fullName>
    </recommendedName>
</protein>
<dbReference type="OrthoDB" id="426386at2759"/>
<dbReference type="Proteomes" id="UP000247409">
    <property type="component" value="Unassembled WGS sequence"/>
</dbReference>
<name>A0A2V3IHM7_9FLOR</name>
<dbReference type="GO" id="GO:0005739">
    <property type="term" value="C:mitochondrion"/>
    <property type="evidence" value="ECO:0007669"/>
    <property type="project" value="TreeGrafter"/>
</dbReference>
<comment type="caution">
    <text evidence="3">The sequence shown here is derived from an EMBL/GenBank/DDBJ whole genome shotgun (WGS) entry which is preliminary data.</text>
</comment>
<accession>A0A2V3IHM7</accession>
<dbReference type="InterPro" id="IPR009688">
    <property type="entry name" value="FAM210A/B-like_dom"/>
</dbReference>
<evidence type="ECO:0000313" key="3">
    <source>
        <dbReference type="EMBL" id="PXF41615.1"/>
    </source>
</evidence>
<evidence type="ECO:0000313" key="4">
    <source>
        <dbReference type="Proteomes" id="UP000247409"/>
    </source>
</evidence>
<feature type="domain" description="DUF1279" evidence="2">
    <location>
        <begin position="78"/>
        <end position="170"/>
    </location>
</feature>
<organism evidence="3 4">
    <name type="scientific">Gracilariopsis chorda</name>
    <dbReference type="NCBI Taxonomy" id="448386"/>
    <lineage>
        <taxon>Eukaryota</taxon>
        <taxon>Rhodophyta</taxon>
        <taxon>Florideophyceae</taxon>
        <taxon>Rhodymeniophycidae</taxon>
        <taxon>Gracilariales</taxon>
        <taxon>Gracilariaceae</taxon>
        <taxon>Gracilariopsis</taxon>
    </lineage>
</organism>
<feature type="transmembrane region" description="Helical" evidence="1">
    <location>
        <begin position="89"/>
        <end position="112"/>
    </location>
</feature>
<reference evidence="3 4" key="1">
    <citation type="journal article" date="2018" name="Mol. Biol. Evol.">
        <title>Analysis of the draft genome of the red seaweed Gracilariopsis chorda provides insights into genome size evolution in Rhodophyta.</title>
        <authorList>
            <person name="Lee J."/>
            <person name="Yang E.C."/>
            <person name="Graf L."/>
            <person name="Yang J.H."/>
            <person name="Qiu H."/>
            <person name="Zel Zion U."/>
            <person name="Chan C.X."/>
            <person name="Stephens T.G."/>
            <person name="Weber A.P.M."/>
            <person name="Boo G.H."/>
            <person name="Boo S.M."/>
            <person name="Kim K.M."/>
            <person name="Shin Y."/>
            <person name="Jung M."/>
            <person name="Lee S.J."/>
            <person name="Yim H.S."/>
            <person name="Lee J.H."/>
            <person name="Bhattacharya D."/>
            <person name="Yoon H.S."/>
        </authorList>
    </citation>
    <scope>NUCLEOTIDE SEQUENCE [LARGE SCALE GENOMIC DNA]</scope>
    <source>
        <strain evidence="3 4">SKKU-2015</strain>
        <tissue evidence="3">Whole body</tissue>
    </source>
</reference>
<gene>
    <name evidence="3" type="ORF">BWQ96_08626</name>
</gene>
<sequence length="187" mass="19584">MGTGHGVNEKATTVAFITSGAIALKSSSGISSFTTGSYGRLTRARVPKPKRVRVSLDSCKPSHTPTRMANSNSKQPDAKELAKLFGFSYLGTSIAMSIVSYAVLYVMVAVGVDVRALMNSLGNFLASTPLGRPSIIDNISDTASTAALAYIAHKAMSPIRFPLTAAATPVVASFFSKKGSDSEEKTS</sequence>
<evidence type="ECO:0000259" key="2">
    <source>
        <dbReference type="Pfam" id="PF06916"/>
    </source>
</evidence>
<proteinExistence type="predicted"/>
<keyword evidence="4" id="KW-1185">Reference proteome</keyword>
<evidence type="ECO:0000256" key="1">
    <source>
        <dbReference type="SAM" id="Phobius"/>
    </source>
</evidence>
<keyword evidence="1" id="KW-0812">Transmembrane</keyword>
<dbReference type="Pfam" id="PF06916">
    <property type="entry name" value="FAM210A-B_dom"/>
    <property type="match status" value="1"/>
</dbReference>
<dbReference type="PANTHER" id="PTHR21377">
    <property type="entry name" value="PROTEIN FAM210B, MITOCHONDRIAL"/>
    <property type="match status" value="1"/>
</dbReference>
<dbReference type="AlphaFoldDB" id="A0A2V3IHM7"/>
<dbReference type="EMBL" id="NBIV01000205">
    <property type="protein sequence ID" value="PXF41615.1"/>
    <property type="molecule type" value="Genomic_DNA"/>
</dbReference>